<comment type="function">
    <text evidence="2">Adenine glycosylase active on G-A mispairs. MutY also corrects error-prone DNA synthesis past GO lesions which are due to the oxidatively damaged form of guanine: 7,8-dihydro-8-oxoguanine (8-oxo-dGTP).</text>
</comment>
<reference evidence="12" key="1">
    <citation type="submission" date="2022-08" db="EMBL/GenBank/DDBJ databases">
        <title>Novel Bdellovibrio Species Isolated from Svalbard: Designation Bdellovibrio svalbardensis.</title>
        <authorList>
            <person name="Mitchell R.J."/>
            <person name="Choi S.Y."/>
        </authorList>
    </citation>
    <scope>NUCLEOTIDE SEQUENCE</scope>
    <source>
        <strain evidence="12">PAP01</strain>
    </source>
</reference>
<dbReference type="Gene3D" id="1.10.340.30">
    <property type="entry name" value="Hypothetical protein, domain 2"/>
    <property type="match status" value="1"/>
</dbReference>
<evidence type="ECO:0000256" key="5">
    <source>
        <dbReference type="ARBA" id="ARBA00022763"/>
    </source>
</evidence>
<dbReference type="InterPro" id="IPR023170">
    <property type="entry name" value="HhH_base_excis_C"/>
</dbReference>
<dbReference type="InterPro" id="IPR003265">
    <property type="entry name" value="HhH-GPD_domain"/>
</dbReference>
<comment type="similarity">
    <text evidence="3">Belongs to the Nth/MutY family.</text>
</comment>
<dbReference type="CDD" id="cd00056">
    <property type="entry name" value="ENDO3c"/>
    <property type="match status" value="1"/>
</dbReference>
<sequence>MSAKYEHKEHHKDDHKSLIQWYKKNKRSLPWRASKDPYKIWLSEVMLQQTTVVAVIPYFEKFLEKFPTVQDLAKAPEQDVLEAWAGLGYYSRARNLHKAAKALAENGFPETAAELLELPGFGPYTSRAVSSIAFGEKVGVLDGNVIRVLSRKYGLKTEWWNNKARAELQTISDQLAAFGQSDSLNQGLMELGATVCTPQKVMCVLCPWSQDCVARDKNLIEKLPLKKPRKQSEVWVWKPLVAIKDNKVALIQNDYAPFLKGQWIFPGEIAMEKSKPKDYDVKHNITHHDIFIQITQKKSLAGRNIQWVNLKELKKVNPSSLLQKVLQKVFQKVSQ</sequence>
<dbReference type="InterPro" id="IPR011257">
    <property type="entry name" value="DNA_glycosylase"/>
</dbReference>
<organism evidence="12 13">
    <name type="scientific">Bdellovibrio svalbardensis</name>
    <dbReference type="NCBI Taxonomy" id="2972972"/>
    <lineage>
        <taxon>Bacteria</taxon>
        <taxon>Pseudomonadati</taxon>
        <taxon>Bdellovibrionota</taxon>
        <taxon>Bdellovibrionia</taxon>
        <taxon>Bdellovibrionales</taxon>
        <taxon>Pseudobdellovibrionaceae</taxon>
        <taxon>Bdellovibrio</taxon>
    </lineage>
</organism>
<proteinExistence type="inferred from homology"/>
<keyword evidence="8" id="KW-0411">Iron-sulfur</keyword>
<dbReference type="PANTHER" id="PTHR42944:SF1">
    <property type="entry name" value="ADENINE DNA GLYCOSYLASE"/>
    <property type="match status" value="1"/>
</dbReference>
<accession>A0ABT6DER3</accession>
<dbReference type="Pfam" id="PF00730">
    <property type="entry name" value="HhH-GPD"/>
    <property type="match status" value="1"/>
</dbReference>
<keyword evidence="7" id="KW-0408">Iron</keyword>
<dbReference type="EMBL" id="JANRMI010000001">
    <property type="protein sequence ID" value="MDG0815316.1"/>
    <property type="molecule type" value="Genomic_DNA"/>
</dbReference>
<evidence type="ECO:0000313" key="12">
    <source>
        <dbReference type="EMBL" id="MDG0815316.1"/>
    </source>
</evidence>
<keyword evidence="6" id="KW-0378">Hydrolase</keyword>
<keyword evidence="9" id="KW-0234">DNA repair</keyword>
<dbReference type="RefSeq" id="WP_277576792.1">
    <property type="nucleotide sequence ID" value="NZ_JANRMI010000001.1"/>
</dbReference>
<dbReference type="PANTHER" id="PTHR42944">
    <property type="entry name" value="ADENINE DNA GLYCOSYLASE"/>
    <property type="match status" value="1"/>
</dbReference>
<evidence type="ECO:0000256" key="10">
    <source>
        <dbReference type="ARBA" id="ARBA00023295"/>
    </source>
</evidence>
<evidence type="ECO:0000256" key="9">
    <source>
        <dbReference type="ARBA" id="ARBA00023204"/>
    </source>
</evidence>
<keyword evidence="13" id="KW-1185">Reference proteome</keyword>
<evidence type="ECO:0000256" key="4">
    <source>
        <dbReference type="ARBA" id="ARBA00022723"/>
    </source>
</evidence>
<evidence type="ECO:0000256" key="6">
    <source>
        <dbReference type="ARBA" id="ARBA00022801"/>
    </source>
</evidence>
<dbReference type="InterPro" id="IPR044298">
    <property type="entry name" value="MIG/MutY"/>
</dbReference>
<keyword evidence="4" id="KW-0479">Metal-binding</keyword>
<keyword evidence="10" id="KW-0326">Glycosidase</keyword>
<feature type="domain" description="HhH-GPD" evidence="11">
    <location>
        <begin position="46"/>
        <end position="194"/>
    </location>
</feature>
<dbReference type="Proteomes" id="UP001152321">
    <property type="component" value="Unassembled WGS sequence"/>
</dbReference>
<keyword evidence="5" id="KW-0227">DNA damage</keyword>
<evidence type="ECO:0000256" key="1">
    <source>
        <dbReference type="ARBA" id="ARBA00001966"/>
    </source>
</evidence>
<dbReference type="SMART" id="SM00478">
    <property type="entry name" value="ENDO3c"/>
    <property type="match status" value="1"/>
</dbReference>
<comment type="caution">
    <text evidence="12">The sequence shown here is derived from an EMBL/GenBank/DDBJ whole genome shotgun (WGS) entry which is preliminary data.</text>
</comment>
<evidence type="ECO:0000256" key="3">
    <source>
        <dbReference type="ARBA" id="ARBA00008343"/>
    </source>
</evidence>
<dbReference type="SUPFAM" id="SSF48150">
    <property type="entry name" value="DNA-glycosylase"/>
    <property type="match status" value="1"/>
</dbReference>
<evidence type="ECO:0000313" key="13">
    <source>
        <dbReference type="Proteomes" id="UP001152321"/>
    </source>
</evidence>
<gene>
    <name evidence="12" type="primary">mutY</name>
    <name evidence="12" type="ORF">NWE73_03015</name>
</gene>
<evidence type="ECO:0000259" key="11">
    <source>
        <dbReference type="SMART" id="SM00478"/>
    </source>
</evidence>
<evidence type="ECO:0000256" key="2">
    <source>
        <dbReference type="ARBA" id="ARBA00002933"/>
    </source>
</evidence>
<evidence type="ECO:0000256" key="7">
    <source>
        <dbReference type="ARBA" id="ARBA00023004"/>
    </source>
</evidence>
<dbReference type="NCBIfam" id="TIGR01084">
    <property type="entry name" value="mutY"/>
    <property type="match status" value="1"/>
</dbReference>
<name>A0ABT6DER3_9BACT</name>
<protein>
    <submittedName>
        <fullName evidence="12">A/G-specific adenine glycosylase</fullName>
    </submittedName>
</protein>
<comment type="cofactor">
    <cofactor evidence="1">
        <name>[4Fe-4S] cluster</name>
        <dbReference type="ChEBI" id="CHEBI:49883"/>
    </cofactor>
</comment>
<dbReference type="InterPro" id="IPR005760">
    <property type="entry name" value="A/G_AdeGlyc_MutY"/>
</dbReference>
<dbReference type="Gene3D" id="1.10.1670.10">
    <property type="entry name" value="Helix-hairpin-Helix base-excision DNA repair enzymes (C-terminal)"/>
    <property type="match status" value="1"/>
</dbReference>
<evidence type="ECO:0000256" key="8">
    <source>
        <dbReference type="ARBA" id="ARBA00023014"/>
    </source>
</evidence>